<dbReference type="InterPro" id="IPR013083">
    <property type="entry name" value="Znf_RING/FYVE/PHD"/>
</dbReference>
<reference evidence="7" key="1">
    <citation type="submission" date="2025-08" db="UniProtKB">
        <authorList>
            <consortium name="RefSeq"/>
        </authorList>
    </citation>
    <scope>IDENTIFICATION</scope>
    <source>
        <tissue evidence="7">Muscle</tissue>
    </source>
</reference>
<feature type="region of interest" description="Disordered" evidence="4">
    <location>
        <begin position="1"/>
        <end position="42"/>
    </location>
</feature>
<dbReference type="Proteomes" id="UP000504627">
    <property type="component" value="Unplaced"/>
</dbReference>
<dbReference type="AlphaFoldDB" id="A0A7R5L5Y1"/>
<dbReference type="InParanoid" id="A0A7R5L5Y1"/>
<dbReference type="InterPro" id="IPR034732">
    <property type="entry name" value="EPHD"/>
</dbReference>
<keyword evidence="2" id="KW-0863">Zinc-finger</keyword>
<dbReference type="GO" id="GO:0008270">
    <property type="term" value="F:zinc ion binding"/>
    <property type="evidence" value="ECO:0007669"/>
    <property type="project" value="UniProtKB-KW"/>
</dbReference>
<evidence type="ECO:0000259" key="5">
    <source>
        <dbReference type="PROSITE" id="PS51805"/>
    </source>
</evidence>
<evidence type="ECO:0000256" key="2">
    <source>
        <dbReference type="ARBA" id="ARBA00022771"/>
    </source>
</evidence>
<organism evidence="6 7">
    <name type="scientific">Pipra filicauda</name>
    <name type="common">Wire-tailed manakin</name>
    <dbReference type="NCBI Taxonomy" id="649802"/>
    <lineage>
        <taxon>Eukaryota</taxon>
        <taxon>Metazoa</taxon>
        <taxon>Chordata</taxon>
        <taxon>Craniata</taxon>
        <taxon>Vertebrata</taxon>
        <taxon>Euteleostomi</taxon>
        <taxon>Archelosauria</taxon>
        <taxon>Archosauria</taxon>
        <taxon>Dinosauria</taxon>
        <taxon>Saurischia</taxon>
        <taxon>Theropoda</taxon>
        <taxon>Coelurosauria</taxon>
        <taxon>Aves</taxon>
        <taxon>Neognathae</taxon>
        <taxon>Neoaves</taxon>
        <taxon>Telluraves</taxon>
        <taxon>Australaves</taxon>
        <taxon>Passeriformes</taxon>
        <taxon>Pipridae</taxon>
        <taxon>Pipra</taxon>
    </lineage>
</organism>
<dbReference type="PROSITE" id="PS51805">
    <property type="entry name" value="EPHD"/>
    <property type="match status" value="1"/>
</dbReference>
<dbReference type="GeneID" id="113997355"/>
<evidence type="ECO:0000313" key="7">
    <source>
        <dbReference type="RefSeq" id="XP_039246082.1"/>
    </source>
</evidence>
<accession>A0A7R5L5Y1</accession>
<feature type="region of interest" description="Disordered" evidence="4">
    <location>
        <begin position="226"/>
        <end position="252"/>
    </location>
</feature>
<evidence type="ECO:0000313" key="6">
    <source>
        <dbReference type="Proteomes" id="UP000504627"/>
    </source>
</evidence>
<proteinExistence type="predicted"/>
<protein>
    <submittedName>
        <fullName evidence="7">PHD finger protein 7-like</fullName>
    </submittedName>
</protein>
<evidence type="ECO:0000256" key="1">
    <source>
        <dbReference type="ARBA" id="ARBA00022723"/>
    </source>
</evidence>
<dbReference type="Gene3D" id="3.30.40.10">
    <property type="entry name" value="Zinc/RING finger domain, C3HC4 (zinc finger)"/>
    <property type="match status" value="1"/>
</dbReference>
<dbReference type="Pfam" id="PF13771">
    <property type="entry name" value="zf-HC5HC2H"/>
    <property type="match status" value="1"/>
</dbReference>
<feature type="domain" description="PHD-type" evidence="5">
    <location>
        <begin position="42"/>
        <end position="157"/>
    </location>
</feature>
<evidence type="ECO:0000256" key="4">
    <source>
        <dbReference type="SAM" id="MobiDB-lite"/>
    </source>
</evidence>
<dbReference type="PANTHER" id="PTHR12420">
    <property type="entry name" value="PHD FINGER PROTEIN"/>
    <property type="match status" value="1"/>
</dbReference>
<keyword evidence="1" id="KW-0479">Metal-binding</keyword>
<keyword evidence="6" id="KW-1185">Reference proteome</keyword>
<keyword evidence="3" id="KW-0862">Zinc</keyword>
<evidence type="ECO:0000256" key="3">
    <source>
        <dbReference type="ARBA" id="ARBA00022833"/>
    </source>
</evidence>
<dbReference type="GO" id="GO:0005634">
    <property type="term" value="C:nucleus"/>
    <property type="evidence" value="ECO:0007669"/>
    <property type="project" value="TreeGrafter"/>
</dbReference>
<dbReference type="InterPro" id="IPR051188">
    <property type="entry name" value="PHD-type_Zinc_Finger"/>
</dbReference>
<gene>
    <name evidence="7" type="primary">LOC113997355</name>
</gene>
<dbReference type="RefSeq" id="XP_039246082.1">
    <property type="nucleotide sequence ID" value="XM_039390148.1"/>
</dbReference>
<dbReference type="PANTHER" id="PTHR12420:SF47">
    <property type="entry name" value="PHD FINGER PROTEIN 7"/>
    <property type="match status" value="1"/>
</dbReference>
<sequence length="252" mass="28077">MADRHEQAPEEREQTPKERQEAPEQREDQAPEERQEAPEDREPACLLCQPSEADPDICGQKSFIFGLCVHKFCLFFVSNSPDIPVQRLEDWNIGTREIPDIVSQAAQQSCCICGQGGATIPCWARHCDLSFHLPCAKQGGCVTQFMPPYRAFCPAHSPQQAVWATPEPGTQCLICLEPVEDRMTFNTLVCPACRTAWFHRDCIQSPGQEPCASTKSWEAQAQAETLKDIPQGKSLLPATSDPKSIRPVQKSP</sequence>
<name>A0A7R5L5Y1_9PASS</name>